<sequence length="106" mass="12527">MGKSSLLDALTVLLSPKPELYHFNKLDFYHAWNENKAKKRDLQIILIFCENQIGEHRERRLRHFHPMWVGSMRELKRICSIYPLLVVGGKKNRSLVGERKSRLNVL</sequence>
<organism evidence="1 2">
    <name type="scientific">Xenorhabdus nematophila (strain ATCC 19061 / DSM 3370 / CCUG 14189 / LMG 1036 / NCIMB 9965 / AN6)</name>
    <dbReference type="NCBI Taxonomy" id="406817"/>
    <lineage>
        <taxon>Bacteria</taxon>
        <taxon>Pseudomonadati</taxon>
        <taxon>Pseudomonadota</taxon>
        <taxon>Gammaproteobacteria</taxon>
        <taxon>Enterobacterales</taxon>
        <taxon>Morganellaceae</taxon>
        <taxon>Xenorhabdus</taxon>
    </lineage>
</organism>
<dbReference type="HOGENOM" id="CLU_2222218_0_0_6"/>
<keyword evidence="2" id="KW-1185">Reference proteome</keyword>
<dbReference type="STRING" id="406817.XNC1_1539"/>
<dbReference type="GeneID" id="24903933"/>
<evidence type="ECO:0000313" key="2">
    <source>
        <dbReference type="Proteomes" id="UP000008075"/>
    </source>
</evidence>
<name>D3VBG3_XENNA</name>
<dbReference type="Proteomes" id="UP000008075">
    <property type="component" value="Chromosome"/>
</dbReference>
<dbReference type="Pfam" id="PF11398">
    <property type="entry name" value="DUF2813"/>
    <property type="match status" value="1"/>
</dbReference>
<dbReference type="AlphaFoldDB" id="D3VBG3"/>
<dbReference type="InterPro" id="IPR022602">
    <property type="entry name" value="DUF2813"/>
</dbReference>
<gene>
    <name evidence="1" type="ordered locus">XNC1_1539</name>
</gene>
<accession>D3VBG3</accession>
<proteinExistence type="predicted"/>
<reference evidence="1 2" key="1">
    <citation type="journal article" date="2011" name="PLoS ONE">
        <title>The entomopathogenic bacterial endosymbionts xenorhabdus and photorhabdus: convergent lifestyles from divergent genomes.</title>
        <authorList>
            <person name="Chaston J.M."/>
            <person name="Suen G."/>
            <person name="Tucker S.L."/>
            <person name="Andersen A.W."/>
            <person name="Bhasin A."/>
            <person name="Bode E."/>
            <person name="Bode H.B."/>
            <person name="Brachmann A.O."/>
            <person name="Cowles C.E."/>
            <person name="Cowles K.N."/>
            <person name="Darby C."/>
            <person name="de Leon L."/>
            <person name="Drace K."/>
            <person name="Du Z."/>
            <person name="Givaudan A."/>
            <person name="Herbert Tran E.E."/>
            <person name="Jewell K.A."/>
            <person name="Knack J.J."/>
            <person name="Krasomil-Osterfeld K.C."/>
            <person name="Kukor R."/>
            <person name="Lanois A."/>
            <person name="Latreille P."/>
            <person name="Leimgruber N.K."/>
            <person name="Lipke C.M."/>
            <person name="Liu R."/>
            <person name="Lu X."/>
            <person name="Martens E.C."/>
            <person name="Marri P.R."/>
            <person name="Medigue C."/>
            <person name="Menard M.L."/>
            <person name="Miller N.M."/>
            <person name="Morales-Soto N."/>
            <person name="Norton S."/>
            <person name="Ogier J.C."/>
            <person name="Orchard S.S."/>
            <person name="Park D."/>
            <person name="Park Y."/>
            <person name="Qurollo B.A."/>
            <person name="Sugar D.R."/>
            <person name="Richards G.R."/>
            <person name="Rouy Z."/>
            <person name="Slominski B."/>
            <person name="Slominski K."/>
            <person name="Snyder H."/>
            <person name="Tjaden B.C."/>
            <person name="van der Hoeven R."/>
            <person name="Welch R.D."/>
            <person name="Wheeler C."/>
            <person name="Xiang B."/>
            <person name="Barbazuk B."/>
            <person name="Gaudriault S."/>
            <person name="Goodner B."/>
            <person name="Slater S.C."/>
            <person name="Forst S."/>
            <person name="Goldman B.S."/>
            <person name="Goodrich-Blair H."/>
        </authorList>
    </citation>
    <scope>NUCLEOTIDE SEQUENCE [LARGE SCALE GENOMIC DNA]</scope>
    <source>
        <strain evidence="2">ATCC 19061 / DSM 3370 / CCUG 14189 / LMG 1036 / NCIMB 9965 / AN6</strain>
    </source>
</reference>
<dbReference type="KEGG" id="xne:XNC1_1539"/>
<dbReference type="EMBL" id="FN667742">
    <property type="protein sequence ID" value="CBJ89602.1"/>
    <property type="molecule type" value="Genomic_DNA"/>
</dbReference>
<evidence type="ECO:0000313" key="1">
    <source>
        <dbReference type="EMBL" id="CBJ89602.1"/>
    </source>
</evidence>
<dbReference type="eggNOG" id="COG1195">
    <property type="taxonomic scope" value="Bacteria"/>
</dbReference>
<dbReference type="RefSeq" id="WP_010846888.1">
    <property type="nucleotide sequence ID" value="NC_014228.1"/>
</dbReference>
<protein>
    <submittedName>
        <fullName evidence="1">Uncharacterized protein</fullName>
    </submittedName>
</protein>